<accession>A0A7R9FTB0</accession>
<dbReference type="GO" id="GO:0042981">
    <property type="term" value="P:regulation of apoptotic process"/>
    <property type="evidence" value="ECO:0007669"/>
    <property type="project" value="InterPro"/>
</dbReference>
<evidence type="ECO:0000259" key="3">
    <source>
        <dbReference type="PROSITE" id="PS50209"/>
    </source>
</evidence>
<dbReference type="EMBL" id="LR907195">
    <property type="protein sequence ID" value="CAD7254066.1"/>
    <property type="molecule type" value="Genomic_DNA"/>
</dbReference>
<feature type="domain" description="CARD" evidence="3">
    <location>
        <begin position="130"/>
        <end position="222"/>
    </location>
</feature>
<sequence>TKKVLFLREVVPLKGDEAFSALLDSLRKRGHNNLANSLSKEKAALTPSIPQGAAGKPYRATTPASQYSEAQDLNLERPREEKTHGAPEANQRGGFTGYMHQFQQLLRRRYGFIMAFLAVLAGIGMYRIGEDLKTWDKIRANRRKLRDEYNVDGEELLRCLSDRNVFTAPEEKQIRSKENPKLLYDELFEILLHKNPQKYAPVFLDALTVIGRQDVRDFLLSEVGEMPA</sequence>
<dbReference type="AlphaFoldDB" id="A0A7R9FTB0"/>
<keyword evidence="2" id="KW-0812">Transmembrane</keyword>
<dbReference type="CDD" id="cd01671">
    <property type="entry name" value="CARD"/>
    <property type="match status" value="1"/>
</dbReference>
<reference evidence="4" key="1">
    <citation type="submission" date="2020-11" db="EMBL/GenBank/DDBJ databases">
        <authorList>
            <person name="Tran Van P."/>
        </authorList>
    </citation>
    <scope>NUCLEOTIDE SEQUENCE</scope>
</reference>
<dbReference type="InterPro" id="IPR001315">
    <property type="entry name" value="CARD"/>
</dbReference>
<dbReference type="Proteomes" id="UP000677054">
    <property type="component" value="Unassembled WGS sequence"/>
</dbReference>
<feature type="compositionally biased region" description="Basic and acidic residues" evidence="1">
    <location>
        <begin position="74"/>
        <end position="85"/>
    </location>
</feature>
<feature type="region of interest" description="Disordered" evidence="1">
    <location>
        <begin position="45"/>
        <end position="93"/>
    </location>
</feature>
<protein>
    <recommendedName>
        <fullName evidence="3">CARD domain-containing protein</fullName>
    </recommendedName>
</protein>
<feature type="non-terminal residue" evidence="4">
    <location>
        <position position="1"/>
    </location>
</feature>
<name>A0A7R9FTB0_9CRUS</name>
<keyword evidence="2" id="KW-0472">Membrane</keyword>
<dbReference type="PROSITE" id="PS50209">
    <property type="entry name" value="CARD"/>
    <property type="match status" value="1"/>
</dbReference>
<evidence type="ECO:0000256" key="2">
    <source>
        <dbReference type="SAM" id="Phobius"/>
    </source>
</evidence>
<dbReference type="EMBL" id="CAJPEV010007678">
    <property type="protein sequence ID" value="CAG0904881.1"/>
    <property type="molecule type" value="Genomic_DNA"/>
</dbReference>
<evidence type="ECO:0000256" key="1">
    <source>
        <dbReference type="SAM" id="MobiDB-lite"/>
    </source>
</evidence>
<keyword evidence="5" id="KW-1185">Reference proteome</keyword>
<evidence type="ECO:0000313" key="4">
    <source>
        <dbReference type="EMBL" id="CAD7254066.1"/>
    </source>
</evidence>
<dbReference type="Gene3D" id="1.10.533.10">
    <property type="entry name" value="Death Domain, Fas"/>
    <property type="match status" value="1"/>
</dbReference>
<dbReference type="SUPFAM" id="SSF47986">
    <property type="entry name" value="DEATH domain"/>
    <property type="match status" value="1"/>
</dbReference>
<feature type="transmembrane region" description="Helical" evidence="2">
    <location>
        <begin position="110"/>
        <end position="129"/>
    </location>
</feature>
<feature type="compositionally biased region" description="Polar residues" evidence="1">
    <location>
        <begin position="62"/>
        <end position="71"/>
    </location>
</feature>
<organism evidence="4">
    <name type="scientific">Darwinula stevensoni</name>
    <dbReference type="NCBI Taxonomy" id="69355"/>
    <lineage>
        <taxon>Eukaryota</taxon>
        <taxon>Metazoa</taxon>
        <taxon>Ecdysozoa</taxon>
        <taxon>Arthropoda</taxon>
        <taxon>Crustacea</taxon>
        <taxon>Oligostraca</taxon>
        <taxon>Ostracoda</taxon>
        <taxon>Podocopa</taxon>
        <taxon>Podocopida</taxon>
        <taxon>Darwinulocopina</taxon>
        <taxon>Darwinuloidea</taxon>
        <taxon>Darwinulidae</taxon>
        <taxon>Darwinula</taxon>
    </lineage>
</organism>
<proteinExistence type="predicted"/>
<keyword evidence="2" id="KW-1133">Transmembrane helix</keyword>
<evidence type="ECO:0000313" key="5">
    <source>
        <dbReference type="Proteomes" id="UP000677054"/>
    </source>
</evidence>
<dbReference type="InterPro" id="IPR011029">
    <property type="entry name" value="DEATH-like_dom_sf"/>
</dbReference>
<gene>
    <name evidence="4" type="ORF">DSTB1V02_LOCUS13812</name>
</gene>